<dbReference type="EMBL" id="AP026830">
    <property type="protein sequence ID" value="BDR91970.1"/>
    <property type="molecule type" value="Genomic_DNA"/>
</dbReference>
<sequence>MMGMDLKWKKIGIITIPAVLAIVMITILAAYTMNPVQAYNSLTPAYVFNVVANFSDGGINQTMMQEMIRNTVNSALRGFITLNKPPYPVVNVKLFKNTLVTFQLPSNYRYRYASIVVHNDTLYVYLWNNANNYKLYAIVRRPIASVKIEIIYPREGNFTPVGVLGVEKFSVPLPGLNSADDPEVYFEYYEALWYINSQLAANTTAAGWFFINPGVSVESILDDGHAQPGFGYALCTTNAPGTNYDVGSIAAQTQTDAGYAFYDCGFTVVLDNWPWVGMDANGNVYYPTSFPGAKSIEAACICTGASFYFQLPPPLPGEG</sequence>
<keyword evidence="1" id="KW-0472">Membrane</keyword>
<name>A0ABN6SQE8_9CREN</name>
<protein>
    <submittedName>
        <fullName evidence="2">Uncharacterized protein</fullName>
    </submittedName>
</protein>
<accession>A0ABN6SQE8</accession>
<gene>
    <name evidence="2" type="ORF">Vsou_10630</name>
</gene>
<feature type="transmembrane region" description="Helical" evidence="1">
    <location>
        <begin position="12"/>
        <end position="33"/>
    </location>
</feature>
<keyword evidence="1" id="KW-0812">Transmembrane</keyword>
<reference evidence="3" key="1">
    <citation type="submission" date="2022-09" db="EMBL/GenBank/DDBJ databases">
        <title>Complete genome sequence of Vulcanisaeta souniana.</title>
        <authorList>
            <person name="Kato S."/>
            <person name="Itoh T."/>
            <person name="Ohkuma M."/>
        </authorList>
    </citation>
    <scope>NUCLEOTIDE SEQUENCE [LARGE SCALE GENOMIC DNA]</scope>
    <source>
        <strain evidence="3">JCM 11219</strain>
    </source>
</reference>
<evidence type="ECO:0000256" key="1">
    <source>
        <dbReference type="SAM" id="Phobius"/>
    </source>
</evidence>
<keyword evidence="1" id="KW-1133">Transmembrane helix</keyword>
<dbReference type="Proteomes" id="UP001060771">
    <property type="component" value="Chromosome"/>
</dbReference>
<keyword evidence="3" id="KW-1185">Reference proteome</keyword>
<organism evidence="2 3">
    <name type="scientific">Vulcanisaeta souniana JCM 11219</name>
    <dbReference type="NCBI Taxonomy" id="1293586"/>
    <lineage>
        <taxon>Archaea</taxon>
        <taxon>Thermoproteota</taxon>
        <taxon>Thermoprotei</taxon>
        <taxon>Thermoproteales</taxon>
        <taxon>Thermoproteaceae</taxon>
        <taxon>Vulcanisaeta</taxon>
    </lineage>
</organism>
<proteinExistence type="predicted"/>
<evidence type="ECO:0000313" key="2">
    <source>
        <dbReference type="EMBL" id="BDR91970.1"/>
    </source>
</evidence>
<evidence type="ECO:0000313" key="3">
    <source>
        <dbReference type="Proteomes" id="UP001060771"/>
    </source>
</evidence>